<dbReference type="STRING" id="1715692.RUE5091_01652"/>
<evidence type="ECO:0000313" key="2">
    <source>
        <dbReference type="Proteomes" id="UP000051260"/>
    </source>
</evidence>
<protein>
    <recommendedName>
        <fullName evidence="3">Aldolase</fullName>
    </recommendedName>
</protein>
<reference evidence="2" key="1">
    <citation type="submission" date="2015-09" db="EMBL/GenBank/DDBJ databases">
        <authorList>
            <person name="Rodrigo-Torres L."/>
            <person name="Arahal D.R."/>
        </authorList>
    </citation>
    <scope>NUCLEOTIDE SEQUENCE [LARGE SCALE GENOMIC DNA]</scope>
    <source>
        <strain evidence="2">CECT 5091</strain>
    </source>
</reference>
<dbReference type="InterPro" id="IPR009945">
    <property type="entry name" value="ATPase_inh_sub_z"/>
</dbReference>
<dbReference type="Proteomes" id="UP000051260">
    <property type="component" value="Unassembled WGS sequence"/>
</dbReference>
<dbReference type="OrthoDB" id="9810387at2"/>
<proteinExistence type="predicted"/>
<dbReference type="AlphaFoldDB" id="A0A0P1IR20"/>
<dbReference type="InterPro" id="IPR038293">
    <property type="entry name" value="ATPase_inh_sub_z_sf"/>
</dbReference>
<dbReference type="RefSeq" id="WP_058281376.1">
    <property type="nucleotide sequence ID" value="NZ_CYUD01000004.1"/>
</dbReference>
<dbReference type="PIRSF" id="PIRSF031780">
    <property type="entry name" value="UCP031780"/>
    <property type="match status" value="1"/>
</dbReference>
<dbReference type="Pfam" id="PF07345">
    <property type="entry name" value="ATPaseInh_sub_z"/>
    <property type="match status" value="1"/>
</dbReference>
<gene>
    <name evidence="1" type="ORF">RUE5091_01652</name>
</gene>
<name>A0A0P1IR20_9RHOB</name>
<evidence type="ECO:0008006" key="3">
    <source>
        <dbReference type="Google" id="ProtNLM"/>
    </source>
</evidence>
<evidence type="ECO:0000313" key="1">
    <source>
        <dbReference type="EMBL" id="CUJ96335.1"/>
    </source>
</evidence>
<organism evidence="1 2">
    <name type="scientific">Ruegeria denitrificans</name>
    <dbReference type="NCBI Taxonomy" id="1715692"/>
    <lineage>
        <taxon>Bacteria</taxon>
        <taxon>Pseudomonadati</taxon>
        <taxon>Pseudomonadota</taxon>
        <taxon>Alphaproteobacteria</taxon>
        <taxon>Rhodobacterales</taxon>
        <taxon>Roseobacteraceae</taxon>
        <taxon>Ruegeria</taxon>
    </lineage>
</organism>
<keyword evidence="2" id="KW-1185">Reference proteome</keyword>
<dbReference type="EMBL" id="CYUD01000004">
    <property type="protein sequence ID" value="CUJ96335.1"/>
    <property type="molecule type" value="Genomic_DNA"/>
</dbReference>
<dbReference type="Gene3D" id="1.10.790.20">
    <property type="entry name" value="Domain of unknown function DUF1476"/>
    <property type="match status" value="1"/>
</dbReference>
<accession>A0A0P1IR20</accession>
<sequence>MTTFDEREAAFENKFAHDEKMQFIARMRRNRFMAVWASTLKGETVEKARAYGQELVHTDLQNVSEDDVVEAVKGYLGNLADEAKIREKMSELLIEAKEQVMAEAEI</sequence>